<protein>
    <submittedName>
        <fullName evidence="11">Dimethylsulfoxide reductase subunit B</fullName>
        <ecNumber evidence="11">1.8.5.3</ecNumber>
    </submittedName>
</protein>
<dbReference type="Gene3D" id="3.30.70.20">
    <property type="match status" value="2"/>
</dbReference>
<sequence>MSIQYGFYFDSDRCTGCKTCELACKDYKDLDTNVNFRRIYEYAGGDWQQQANGTWQQNVFAYYLSISCNHCDNPACVSVCPTGAMHKTADGFVIVNEEICIGCRYCHMACPYDAPQYDATKGHMTKCDGCYSRILEGKKPICVDACPLRALDFAPIGELRKKYGQLAAIAPLPTPEHTRPNLVITPNKNACPTGDTTGFLANPREV</sequence>
<keyword evidence="7" id="KW-0249">Electron transport</keyword>
<evidence type="ECO:0000256" key="7">
    <source>
        <dbReference type="ARBA" id="ARBA00022982"/>
    </source>
</evidence>
<dbReference type="SUPFAM" id="SSF54862">
    <property type="entry name" value="4Fe-4S ferredoxins"/>
    <property type="match status" value="1"/>
</dbReference>
<evidence type="ECO:0000256" key="1">
    <source>
        <dbReference type="ARBA" id="ARBA00001966"/>
    </source>
</evidence>
<dbReference type="InterPro" id="IPR014297">
    <property type="entry name" value="DMSO_DmsB"/>
</dbReference>
<gene>
    <name evidence="11" type="primary">dmsB</name>
    <name evidence="11" type="ORF">O7M46_05185</name>
</gene>
<dbReference type="GO" id="GO:0016491">
    <property type="term" value="F:oxidoreductase activity"/>
    <property type="evidence" value="ECO:0007669"/>
    <property type="project" value="UniProtKB-KW"/>
</dbReference>
<comment type="caution">
    <text evidence="11">The sequence shown here is derived from an EMBL/GenBank/DDBJ whole genome shotgun (WGS) entry which is preliminary data.</text>
</comment>
<evidence type="ECO:0000256" key="9">
    <source>
        <dbReference type="ARBA" id="ARBA00023014"/>
    </source>
</evidence>
<accession>A0ABT9KE47</accession>
<dbReference type="PANTHER" id="PTHR43177">
    <property type="entry name" value="PROTEIN NRFC"/>
    <property type="match status" value="1"/>
</dbReference>
<keyword evidence="6" id="KW-0677">Repeat</keyword>
<dbReference type="Proteomes" id="UP001224083">
    <property type="component" value="Unassembled WGS sequence"/>
</dbReference>
<keyword evidence="9" id="KW-0411">Iron-sulfur</keyword>
<evidence type="ECO:0000256" key="3">
    <source>
        <dbReference type="ARBA" id="ARBA00022448"/>
    </source>
</evidence>
<keyword evidence="11" id="KW-0560">Oxidoreductase</keyword>
<proteinExistence type="predicted"/>
<keyword evidence="8" id="KW-0408">Iron</keyword>
<dbReference type="Pfam" id="PF12797">
    <property type="entry name" value="Fer4_2"/>
    <property type="match status" value="1"/>
</dbReference>
<evidence type="ECO:0000313" key="11">
    <source>
        <dbReference type="EMBL" id="MDP9500345.1"/>
    </source>
</evidence>
<dbReference type="EMBL" id="JAQAHH010000006">
    <property type="protein sequence ID" value="MDP9500345.1"/>
    <property type="molecule type" value="Genomic_DNA"/>
</dbReference>
<feature type="domain" description="4Fe-4S ferredoxin-type" evidence="10">
    <location>
        <begin position="60"/>
        <end position="90"/>
    </location>
</feature>
<dbReference type="InterPro" id="IPR017896">
    <property type="entry name" value="4Fe4S_Fe-S-bd"/>
</dbReference>
<evidence type="ECO:0000256" key="2">
    <source>
        <dbReference type="ARBA" id="ARBA00003584"/>
    </source>
</evidence>
<organism evidence="11 12">
    <name type="scientific">Bisgaard Taxon 45</name>
    <dbReference type="NCBI Taxonomy" id="304289"/>
    <lineage>
        <taxon>Bacteria</taxon>
        <taxon>Pseudomonadati</taxon>
        <taxon>Pseudomonadota</taxon>
        <taxon>Gammaproteobacteria</taxon>
        <taxon>Pasteurellales</taxon>
        <taxon>Pasteurellaceae</taxon>
    </lineage>
</organism>
<keyword evidence="5" id="KW-0479">Metal-binding</keyword>
<dbReference type="NCBIfam" id="TIGR02951">
    <property type="entry name" value="DMSO_dmsB"/>
    <property type="match status" value="1"/>
</dbReference>
<comment type="function">
    <text evidence="2">Electron transfer subunit of the terminal reductase during anaerobic growth on various sulfoxide and N-oxide compounds.</text>
</comment>
<keyword evidence="4" id="KW-0004">4Fe-4S</keyword>
<dbReference type="CDD" id="cd16371">
    <property type="entry name" value="DMSOR_beta_like"/>
    <property type="match status" value="1"/>
</dbReference>
<keyword evidence="12" id="KW-1185">Reference proteome</keyword>
<comment type="cofactor">
    <cofactor evidence="1">
        <name>[4Fe-4S] cluster</name>
        <dbReference type="ChEBI" id="CHEBI:49883"/>
    </cofactor>
</comment>
<keyword evidence="3" id="KW-0813">Transport</keyword>
<dbReference type="PROSITE" id="PS00198">
    <property type="entry name" value="4FE4S_FER_1"/>
    <property type="match status" value="1"/>
</dbReference>
<evidence type="ECO:0000313" key="12">
    <source>
        <dbReference type="Proteomes" id="UP001224083"/>
    </source>
</evidence>
<dbReference type="PANTHER" id="PTHR43177:SF5">
    <property type="entry name" value="ANAEROBIC DIMETHYL SULFOXIDE REDUCTASE CHAIN B-RELATED"/>
    <property type="match status" value="1"/>
</dbReference>
<evidence type="ECO:0000256" key="5">
    <source>
        <dbReference type="ARBA" id="ARBA00022723"/>
    </source>
</evidence>
<name>A0ABT9KE47_9PAST</name>
<evidence type="ECO:0000256" key="6">
    <source>
        <dbReference type="ARBA" id="ARBA00022737"/>
    </source>
</evidence>
<dbReference type="InterPro" id="IPR050954">
    <property type="entry name" value="ET_IronSulfur_Cluster-Binding"/>
</dbReference>
<evidence type="ECO:0000256" key="8">
    <source>
        <dbReference type="ARBA" id="ARBA00023004"/>
    </source>
</evidence>
<feature type="domain" description="4Fe-4S ferredoxin-type" evidence="10">
    <location>
        <begin position="5"/>
        <end position="33"/>
    </location>
</feature>
<dbReference type="EC" id="1.8.5.3" evidence="11"/>
<dbReference type="Pfam" id="PF13247">
    <property type="entry name" value="Fer4_11"/>
    <property type="match status" value="1"/>
</dbReference>
<dbReference type="InterPro" id="IPR017900">
    <property type="entry name" value="4Fe4S_Fe_S_CS"/>
</dbReference>
<dbReference type="PROSITE" id="PS51379">
    <property type="entry name" value="4FE4S_FER_2"/>
    <property type="match status" value="3"/>
</dbReference>
<evidence type="ECO:0000259" key="10">
    <source>
        <dbReference type="PROSITE" id="PS51379"/>
    </source>
</evidence>
<evidence type="ECO:0000256" key="4">
    <source>
        <dbReference type="ARBA" id="ARBA00022485"/>
    </source>
</evidence>
<feature type="domain" description="4Fe-4S ferredoxin-type" evidence="10">
    <location>
        <begin position="91"/>
        <end position="120"/>
    </location>
</feature>
<reference evidence="11 12" key="1">
    <citation type="submission" date="2022-12" db="EMBL/GenBank/DDBJ databases">
        <title>Genome sequence of Pasteurellaceae Bisgaard Taxon 45.</title>
        <authorList>
            <person name="Foggin C."/>
            <person name="Rosen L.E."/>
            <person name="Henton M."/>
            <person name="Buys A."/>
            <person name="Floyd T."/>
            <person name="Turner A.D."/>
            <person name="Tarbin J."/>
            <person name="Lloyd A.S."/>
            <person name="Chaitezvi C."/>
            <person name="Ellis R.J."/>
            <person name="Roberts H.C."/>
            <person name="Dastjerdi A."/>
            <person name="Nunez A."/>
            <person name="Van Vliet A.H."/>
            <person name="Steinbach F."/>
        </authorList>
    </citation>
    <scope>NUCLEOTIDE SEQUENCE [LARGE SCALE GENOMIC DNA]</scope>
    <source>
        <strain evidence="11 12">VF20HR</strain>
    </source>
</reference>